<dbReference type="InterPro" id="IPR024756">
    <property type="entry name" value="PCDO_beta_N"/>
</dbReference>
<dbReference type="Proteomes" id="UP000600101">
    <property type="component" value="Unassembled WGS sequence"/>
</dbReference>
<evidence type="ECO:0000256" key="4">
    <source>
        <dbReference type="SAM" id="MobiDB-lite"/>
    </source>
</evidence>
<accession>A0A9X0UCZ1</accession>
<proteinExistence type="inferred from homology"/>
<dbReference type="GO" id="GO:0019619">
    <property type="term" value="P:3,4-dihydroxybenzoate catabolic process"/>
    <property type="evidence" value="ECO:0007669"/>
    <property type="project" value="InterPro"/>
</dbReference>
<protein>
    <submittedName>
        <fullName evidence="6">Protocatechuate 3,4-dioxygenase subunit beta</fullName>
        <ecNumber evidence="6">1.13.11.3</ecNumber>
    </submittedName>
</protein>
<dbReference type="Pfam" id="PF00775">
    <property type="entry name" value="Dioxygenase_C"/>
    <property type="match status" value="1"/>
</dbReference>
<comment type="similarity">
    <text evidence="1">Belongs to the intradiol ring-cleavage dioxygenase family.</text>
</comment>
<dbReference type="EC" id="1.13.11.3" evidence="6"/>
<evidence type="ECO:0000313" key="7">
    <source>
        <dbReference type="Proteomes" id="UP000600101"/>
    </source>
</evidence>
<feature type="region of interest" description="Disordered" evidence="4">
    <location>
        <begin position="1"/>
        <end position="36"/>
    </location>
</feature>
<sequence length="237" mass="26416">MTTSDQPGYRPAAPGSQPPLDAPAYGSTHKRHPKQPPLRIAATLTETSAPRMSAGLYPSHAELAKGPGWEAQGERIIVAGRVLDEDGRPLRGTMVEIWQANAAGRYNHERDRHDAPLDPNFKGEGRIFTDAEGWYRFTTIRPGAYPWRNHHNAWRPVHIHYSVFGAGFAQRLVTQMYFPGDPLLPIDPVFMAIPDAAARDRLVARFDLDIAEPEYALGYRFDIVLRGRAATPMENPA</sequence>
<comment type="caution">
    <text evidence="6">The sequence shown here is derived from an EMBL/GenBank/DDBJ whole genome shotgun (WGS) entry which is preliminary data.</text>
</comment>
<reference evidence="6" key="1">
    <citation type="submission" date="2020-08" db="EMBL/GenBank/DDBJ databases">
        <authorList>
            <person name="Hu Y."/>
            <person name="Nguyen S.V."/>
            <person name="Li F."/>
            <person name="Fanning S."/>
        </authorList>
    </citation>
    <scope>NUCLEOTIDE SEQUENCE</scope>
    <source>
        <strain evidence="6">SYSU D8009</strain>
    </source>
</reference>
<dbReference type="GO" id="GO:0018578">
    <property type="term" value="F:protocatechuate 3,4-dioxygenase activity"/>
    <property type="evidence" value="ECO:0007669"/>
    <property type="project" value="UniProtKB-EC"/>
</dbReference>
<gene>
    <name evidence="6" type="primary">pcaH</name>
    <name evidence="6" type="ORF">H7965_10760</name>
</gene>
<evidence type="ECO:0000256" key="2">
    <source>
        <dbReference type="ARBA" id="ARBA00022964"/>
    </source>
</evidence>
<dbReference type="Gene3D" id="2.60.130.10">
    <property type="entry name" value="Aromatic compound dioxygenase"/>
    <property type="match status" value="1"/>
</dbReference>
<dbReference type="InterPro" id="IPR012785">
    <property type="entry name" value="Protocat_dOase_b"/>
</dbReference>
<name>A0A9X0UCZ1_9PROT</name>
<dbReference type="AlphaFoldDB" id="A0A9X0UCZ1"/>
<dbReference type="SUPFAM" id="SSF49482">
    <property type="entry name" value="Aromatic compound dioxygenase"/>
    <property type="match status" value="1"/>
</dbReference>
<feature type="domain" description="Intradiol ring-cleavage dioxygenases" evidence="5">
    <location>
        <begin position="78"/>
        <end position="106"/>
    </location>
</feature>
<dbReference type="InterPro" id="IPR000627">
    <property type="entry name" value="Intradiol_dOase_C"/>
</dbReference>
<evidence type="ECO:0000256" key="1">
    <source>
        <dbReference type="ARBA" id="ARBA00007825"/>
    </source>
</evidence>
<keyword evidence="7" id="KW-1185">Reference proteome</keyword>
<dbReference type="Pfam" id="PF12391">
    <property type="entry name" value="PCDO_beta_N"/>
    <property type="match status" value="1"/>
</dbReference>
<dbReference type="PANTHER" id="PTHR33711">
    <property type="entry name" value="DIOXYGENASE, PUTATIVE (AFU_ORTHOLOGUE AFUA_2G02910)-RELATED"/>
    <property type="match status" value="1"/>
</dbReference>
<organism evidence="6 7">
    <name type="scientific">Siccirubricoccus deserti</name>
    <dbReference type="NCBI Taxonomy" id="2013562"/>
    <lineage>
        <taxon>Bacteria</taxon>
        <taxon>Pseudomonadati</taxon>
        <taxon>Pseudomonadota</taxon>
        <taxon>Alphaproteobacteria</taxon>
        <taxon>Acetobacterales</taxon>
        <taxon>Roseomonadaceae</taxon>
        <taxon>Siccirubricoccus</taxon>
    </lineage>
</organism>
<dbReference type="InterPro" id="IPR050770">
    <property type="entry name" value="Intradiol_RC_Dioxygenase"/>
</dbReference>
<keyword evidence="3 6" id="KW-0560">Oxidoreductase</keyword>
<evidence type="ECO:0000313" key="6">
    <source>
        <dbReference type="EMBL" id="MBC4015804.1"/>
    </source>
</evidence>
<evidence type="ECO:0000256" key="3">
    <source>
        <dbReference type="ARBA" id="ARBA00023002"/>
    </source>
</evidence>
<evidence type="ECO:0000259" key="5">
    <source>
        <dbReference type="PROSITE" id="PS00083"/>
    </source>
</evidence>
<dbReference type="InterPro" id="IPR015889">
    <property type="entry name" value="Intradiol_dOase_core"/>
</dbReference>
<dbReference type="PROSITE" id="PS00083">
    <property type="entry name" value="INTRADIOL_DIOXYGENAS"/>
    <property type="match status" value="1"/>
</dbReference>
<keyword evidence="2" id="KW-0223">Dioxygenase</keyword>
<dbReference type="PANTHER" id="PTHR33711:SF10">
    <property type="entry name" value="INTRADIOL RING-CLEAVAGE DIOXYGENASES DOMAIN-CONTAINING PROTEIN"/>
    <property type="match status" value="1"/>
</dbReference>
<dbReference type="NCBIfam" id="TIGR02422">
    <property type="entry name" value="protocat_beta"/>
    <property type="match status" value="1"/>
</dbReference>
<dbReference type="GO" id="GO:0008199">
    <property type="term" value="F:ferric iron binding"/>
    <property type="evidence" value="ECO:0007669"/>
    <property type="project" value="InterPro"/>
</dbReference>
<dbReference type="RefSeq" id="WP_186770581.1">
    <property type="nucleotide sequence ID" value="NZ_JACOMF010000010.1"/>
</dbReference>
<dbReference type="EMBL" id="JACOMF010000010">
    <property type="protein sequence ID" value="MBC4015804.1"/>
    <property type="molecule type" value="Genomic_DNA"/>
</dbReference>